<dbReference type="Proteomes" id="UP000503093">
    <property type="component" value="Segment"/>
</dbReference>
<accession>A0A6G6XJZ2</accession>
<dbReference type="RefSeq" id="YP_010059444.1">
    <property type="nucleotide sequence ID" value="NC_054725.1"/>
</dbReference>
<dbReference type="KEGG" id="vg:64766676"/>
<sequence>MANSTRFYYDFNIPLRVVEFLRGLIEASGREESTSTSSTREWFSQPRPSSDATTEVVRMTFKLPLSISEVSMEILRLPCTVEVWYQDRSNNWRQMLDPRRVPLRVNVSRAETKSYYKFSSQCYPVVAKQVQIRMTRTPDSSLENTPYVLGLKNTLLRRNVYDRESGRSDFETETDVFGNVVTRYVKDWSPEKAFDANATTFWKSAAQPTSDAVVSMYLDVRGEGGVPKSIDRLYLDPVYSGQHLNIYYSNDDTQGTLKLNPSSIIAEADENTRWRIGQGRWDISTGTDESFYRWNANVGPLVERDAWIGLDWRPDFVPAEGPAANPVLFRSISSPGQVAYSPTLLYDVGAGQFTLQFVSGSDTVNYSAPLATMWKPGDTLRIVVGWTYDPGRVVFRIYNQGGTLLATSDQVASTLPEVVSLGGACEIRNFRGLITSLVVKQEPYANGLERFVASPAFYVDPDPVIPDSAGNVPSTTLDNAILSGAWLSQEHLSGGASQTAYEDKEWTPVWRNYLSAKGMMFFPQAISMKYLKLEFTNLTEEPYPIYEPGIQTRYKTYPVSVSTGRALQLGTYTGFGGVLGPGVVTSLNARSINWLDPMSISRALGRGNTKQTVPPINISYGPPVVSDTLPNRGAQTFTETYRAEASNAYVYRRNALVTSVLAETSYVTTLNNEESQQIRSILGVPWRDVRASNPTAVTRTFSAGLAAIRGNDWWLFPGQSIKIPTSMIDRMTGSEVSVSRKRTLEHRVRFNTTSVHRYDYRTITRDAAVAYFAGVREVVPYTASYIDAEDKPSFEFTTYDADQFVFNNVRQVTEGPITTGAAVYRVNNPGFDDGLTNWVQRSGEWEADFGTGHWRPGTARATATGIEAVLASSEVSVDENVEVTVSCWAKWADVVADDDSEAIRLTGDLYDVNNALLDTVVFDTVLRADWSADADSDWVLLQGTATTAAGSDALRVNLVVDADEGQVWFDNVGLLDTENATATVFKSVSTMSTFAKAAVDFRDSGMVRSDSMWADILPDSQAISDVALAPYVETIPSTLPGGLWGDFIKSWGDHDAEWGSPMGIVSVTLDGDRRYQRKRVLRFTRAAGAGEAGLKVKQWTNFVPEGLARLGCVILKPYANDNEITLRLRRISDGEFIYEETFAPSVGRWFQFESQFFEIPEGSDQNYEITLTMTGDEEDEVMVNDLYTELSHIRYFMRLGGVGSYLHEVTDLRYASGRSTVVTTEPVNQMTVQAVILSPQAYAFGATITPTYLK</sequence>
<organism evidence="1 2">
    <name type="scientific">Gordonia phage Skog</name>
    <dbReference type="NCBI Taxonomy" id="2704033"/>
    <lineage>
        <taxon>Viruses</taxon>
        <taxon>Duplodnaviria</taxon>
        <taxon>Heunggongvirae</taxon>
        <taxon>Uroviricota</taxon>
        <taxon>Caudoviricetes</taxon>
        <taxon>Skogvirus</taxon>
        <taxon>Skogvirus Skog</taxon>
    </lineage>
</organism>
<dbReference type="Gene3D" id="2.60.120.260">
    <property type="entry name" value="Galactose-binding domain-like"/>
    <property type="match status" value="1"/>
</dbReference>
<evidence type="ECO:0000313" key="1">
    <source>
        <dbReference type="EMBL" id="QIG58346.1"/>
    </source>
</evidence>
<proteinExistence type="predicted"/>
<protein>
    <submittedName>
        <fullName evidence="1">Minor tail protein</fullName>
    </submittedName>
</protein>
<keyword evidence="2" id="KW-1185">Reference proteome</keyword>
<dbReference type="EMBL" id="MN908687">
    <property type="protein sequence ID" value="QIG58346.1"/>
    <property type="molecule type" value="Genomic_DNA"/>
</dbReference>
<gene>
    <name evidence="1" type="primary">195</name>
    <name evidence="1" type="ORF">SEA_SKOG_194</name>
</gene>
<reference evidence="1 2" key="1">
    <citation type="submission" date="2020-01" db="EMBL/GenBank/DDBJ databases">
        <authorList>
            <person name="Alvaro L.E."/>
            <person name="Baker K.N."/>
            <person name="Baxter I.S."/>
            <person name="Brown M.R."/>
            <person name="Driscoll K.D."/>
            <person name="Elrubaie J.M."/>
            <person name="Feith S.L."/>
            <person name="Indihar D.F."/>
            <person name="Knoch V.T."/>
            <person name="Koirtyohann K.M."/>
            <person name="Kratz M.A."/>
            <person name="Lear A.H."/>
            <person name="Lindblom K.E."/>
            <person name="Marcus E.R."/>
            <person name="Murphy M.E."/>
            <person name="Sensor R."/>
            <person name="Sherman S.J."/>
            <person name="Swift V.R."/>
            <person name="White K.E."/>
            <person name="Wills S.J."/>
            <person name="Gatt S.M."/>
            <person name="Lohbauer S.A."/>
            <person name="Power T.R."/>
            <person name="Rosales K.A."/>
            <person name="Sisson B.M."/>
            <person name="Isern S."/>
            <person name="Michael S.F."/>
            <person name="Sunnen C.N."/>
            <person name="Garlena R.A."/>
            <person name="Russell D.A."/>
            <person name="Pope W.H."/>
            <person name="Jacobs-Sera D."/>
            <person name="Hatfull G.F."/>
        </authorList>
    </citation>
    <scope>NUCLEOTIDE SEQUENCE [LARGE SCALE GENOMIC DNA]</scope>
</reference>
<name>A0A6G6XJZ2_9CAUD</name>
<evidence type="ECO:0000313" key="2">
    <source>
        <dbReference type="Proteomes" id="UP000503093"/>
    </source>
</evidence>
<dbReference type="GeneID" id="64766676"/>